<evidence type="ECO:0000256" key="9">
    <source>
        <dbReference type="ARBA" id="ARBA00023163"/>
    </source>
</evidence>
<dbReference type="Gene3D" id="3.30.160.60">
    <property type="entry name" value="Classic Zinc Finger"/>
    <property type="match status" value="3"/>
</dbReference>
<evidence type="ECO:0000256" key="5">
    <source>
        <dbReference type="ARBA" id="ARBA00022771"/>
    </source>
</evidence>
<keyword evidence="8" id="KW-0238">DNA-binding</keyword>
<dbReference type="Pfam" id="PF00096">
    <property type="entry name" value="zf-C2H2"/>
    <property type="match status" value="4"/>
</dbReference>
<keyword evidence="9" id="KW-0804">Transcription</keyword>
<dbReference type="PROSITE" id="PS50157">
    <property type="entry name" value="ZINC_FINGER_C2H2_2"/>
    <property type="match status" value="5"/>
</dbReference>
<reference evidence="13 14" key="1">
    <citation type="journal article" date="2022" name="Nat. Ecol. Evol.">
        <title>A masculinizing supergene underlies an exaggerated male reproductive morph in a spider.</title>
        <authorList>
            <person name="Hendrickx F."/>
            <person name="De Corte Z."/>
            <person name="Sonet G."/>
            <person name="Van Belleghem S.M."/>
            <person name="Kostlbacher S."/>
            <person name="Vangestel C."/>
        </authorList>
    </citation>
    <scope>NUCLEOTIDE SEQUENCE [LARGE SCALE GENOMIC DNA]</scope>
    <source>
        <strain evidence="13">W744_W776</strain>
    </source>
</reference>
<keyword evidence="3" id="KW-0479">Metal-binding</keyword>
<feature type="domain" description="C2H2-type" evidence="12">
    <location>
        <begin position="86"/>
        <end position="113"/>
    </location>
</feature>
<dbReference type="PANTHER" id="PTHR24394:SF29">
    <property type="entry name" value="MYONEURIN"/>
    <property type="match status" value="1"/>
</dbReference>
<feature type="domain" description="C2H2-type" evidence="12">
    <location>
        <begin position="114"/>
        <end position="141"/>
    </location>
</feature>
<protein>
    <recommendedName>
        <fullName evidence="12">C2H2-type domain-containing protein</fullName>
    </recommendedName>
</protein>
<feature type="domain" description="C2H2-type" evidence="12">
    <location>
        <begin position="142"/>
        <end position="170"/>
    </location>
</feature>
<dbReference type="PROSITE" id="PS00028">
    <property type="entry name" value="ZINC_FINGER_C2H2_1"/>
    <property type="match status" value="4"/>
</dbReference>
<dbReference type="EMBL" id="JAFNEN010000892">
    <property type="protein sequence ID" value="KAG8176341.1"/>
    <property type="molecule type" value="Genomic_DNA"/>
</dbReference>
<sequence length="191" mass="21994">MDFPVRVTEKHVCKTCDARFSRKIILVRHSFCHTDDHSSVHTGQKSEIFSCGVCQKEFTQKLSLQRHLSYYKGRKLHSSKASKKSFVCKTCHRKCPSKEELNNHLLTHRNAKLYSCKICHKKLASSSNFKLHLRVHTGERPYSCEVCQKRFTQSAALKVHMDAVHSATSILKAHLPVMTCRTLDLQKKVQN</sequence>
<dbReference type="GO" id="GO:0005634">
    <property type="term" value="C:nucleus"/>
    <property type="evidence" value="ECO:0007669"/>
    <property type="project" value="UniProtKB-SubCell"/>
</dbReference>
<evidence type="ECO:0000256" key="8">
    <source>
        <dbReference type="ARBA" id="ARBA00023125"/>
    </source>
</evidence>
<keyword evidence="14" id="KW-1185">Reference proteome</keyword>
<name>A0AAV6TY93_9ARAC</name>
<evidence type="ECO:0000256" key="3">
    <source>
        <dbReference type="ARBA" id="ARBA00022723"/>
    </source>
</evidence>
<comment type="similarity">
    <text evidence="2">Belongs to the krueppel C2H2-type zinc-finger protein family.</text>
</comment>
<keyword evidence="5 11" id="KW-0863">Zinc-finger</keyword>
<organism evidence="13 14">
    <name type="scientific">Oedothorax gibbosus</name>
    <dbReference type="NCBI Taxonomy" id="931172"/>
    <lineage>
        <taxon>Eukaryota</taxon>
        <taxon>Metazoa</taxon>
        <taxon>Ecdysozoa</taxon>
        <taxon>Arthropoda</taxon>
        <taxon>Chelicerata</taxon>
        <taxon>Arachnida</taxon>
        <taxon>Araneae</taxon>
        <taxon>Araneomorphae</taxon>
        <taxon>Entelegynae</taxon>
        <taxon>Araneoidea</taxon>
        <taxon>Linyphiidae</taxon>
        <taxon>Erigoninae</taxon>
        <taxon>Oedothorax</taxon>
    </lineage>
</organism>
<evidence type="ECO:0000256" key="4">
    <source>
        <dbReference type="ARBA" id="ARBA00022737"/>
    </source>
</evidence>
<evidence type="ECO:0000259" key="12">
    <source>
        <dbReference type="PROSITE" id="PS50157"/>
    </source>
</evidence>
<dbReference type="AlphaFoldDB" id="A0AAV6TY93"/>
<dbReference type="GO" id="GO:0008270">
    <property type="term" value="F:zinc ion binding"/>
    <property type="evidence" value="ECO:0007669"/>
    <property type="project" value="UniProtKB-KW"/>
</dbReference>
<dbReference type="SMART" id="SM00355">
    <property type="entry name" value="ZnF_C2H2"/>
    <property type="match status" value="5"/>
</dbReference>
<dbReference type="FunFam" id="3.30.160.60:FF:001506">
    <property type="entry name" value="Zinc finger protein"/>
    <property type="match status" value="1"/>
</dbReference>
<evidence type="ECO:0000313" key="13">
    <source>
        <dbReference type="EMBL" id="KAG8176341.1"/>
    </source>
</evidence>
<accession>A0AAV6TY93</accession>
<dbReference type="InterPro" id="IPR036236">
    <property type="entry name" value="Znf_C2H2_sf"/>
</dbReference>
<dbReference type="GO" id="GO:0003677">
    <property type="term" value="F:DNA binding"/>
    <property type="evidence" value="ECO:0007669"/>
    <property type="project" value="UniProtKB-KW"/>
</dbReference>
<proteinExistence type="inferred from homology"/>
<gene>
    <name evidence="13" type="ORF">JTE90_003303</name>
</gene>
<evidence type="ECO:0000256" key="1">
    <source>
        <dbReference type="ARBA" id="ARBA00004123"/>
    </source>
</evidence>
<keyword evidence="4" id="KW-0677">Repeat</keyword>
<evidence type="ECO:0000256" key="2">
    <source>
        <dbReference type="ARBA" id="ARBA00006991"/>
    </source>
</evidence>
<keyword evidence="10" id="KW-0539">Nucleus</keyword>
<evidence type="ECO:0000256" key="7">
    <source>
        <dbReference type="ARBA" id="ARBA00023015"/>
    </source>
</evidence>
<keyword evidence="7" id="KW-0805">Transcription regulation</keyword>
<comment type="subcellular location">
    <subcellularLocation>
        <location evidence="1">Nucleus</location>
    </subcellularLocation>
</comment>
<evidence type="ECO:0000256" key="11">
    <source>
        <dbReference type="PROSITE-ProRule" id="PRU00042"/>
    </source>
</evidence>
<feature type="domain" description="C2H2-type" evidence="12">
    <location>
        <begin position="11"/>
        <end position="46"/>
    </location>
</feature>
<dbReference type="PANTHER" id="PTHR24394">
    <property type="entry name" value="ZINC FINGER PROTEIN"/>
    <property type="match status" value="1"/>
</dbReference>
<keyword evidence="6" id="KW-0862">Zinc</keyword>
<dbReference type="GO" id="GO:0000981">
    <property type="term" value="F:DNA-binding transcription factor activity, RNA polymerase II-specific"/>
    <property type="evidence" value="ECO:0007669"/>
    <property type="project" value="TreeGrafter"/>
</dbReference>
<dbReference type="Proteomes" id="UP000827092">
    <property type="component" value="Unassembled WGS sequence"/>
</dbReference>
<evidence type="ECO:0000256" key="10">
    <source>
        <dbReference type="ARBA" id="ARBA00023242"/>
    </source>
</evidence>
<comment type="caution">
    <text evidence="13">The sequence shown here is derived from an EMBL/GenBank/DDBJ whole genome shotgun (WGS) entry which is preliminary data.</text>
</comment>
<dbReference type="InterPro" id="IPR013087">
    <property type="entry name" value="Znf_C2H2_type"/>
</dbReference>
<dbReference type="SUPFAM" id="SSF57667">
    <property type="entry name" value="beta-beta-alpha zinc fingers"/>
    <property type="match status" value="2"/>
</dbReference>
<dbReference type="FunFam" id="3.30.160.60:FF:000325">
    <property type="entry name" value="ZFP90 zinc finger protein"/>
    <property type="match status" value="1"/>
</dbReference>
<evidence type="ECO:0000313" key="14">
    <source>
        <dbReference type="Proteomes" id="UP000827092"/>
    </source>
</evidence>
<evidence type="ECO:0000256" key="6">
    <source>
        <dbReference type="ARBA" id="ARBA00022833"/>
    </source>
</evidence>
<feature type="domain" description="C2H2-type" evidence="12">
    <location>
        <begin position="49"/>
        <end position="76"/>
    </location>
</feature>